<dbReference type="InterPro" id="IPR019265">
    <property type="entry name" value="RTRAF"/>
</dbReference>
<dbReference type="Proteomes" id="UP000054408">
    <property type="component" value="Unassembled WGS sequence"/>
</dbReference>
<dbReference type="EMBL" id="GL349480">
    <property type="protein sequence ID" value="KNC53329.1"/>
    <property type="molecule type" value="Genomic_DNA"/>
</dbReference>
<organism evidence="1 2">
    <name type="scientific">Thecamonas trahens ATCC 50062</name>
    <dbReference type="NCBI Taxonomy" id="461836"/>
    <lineage>
        <taxon>Eukaryota</taxon>
        <taxon>Apusozoa</taxon>
        <taxon>Apusomonadida</taxon>
        <taxon>Apusomonadidae</taxon>
        <taxon>Thecamonas</taxon>
    </lineage>
</organism>
<keyword evidence="2" id="KW-1185">Reference proteome</keyword>
<accession>A0A0L0DLY6</accession>
<dbReference type="Pfam" id="PF10036">
    <property type="entry name" value="RLL"/>
    <property type="match status" value="1"/>
</dbReference>
<dbReference type="RefSeq" id="XP_013754585.1">
    <property type="nucleotide sequence ID" value="XM_013899131.1"/>
</dbReference>
<dbReference type="OrthoDB" id="514167at2759"/>
<gene>
    <name evidence="1" type="ORF">AMSG_08826</name>
</gene>
<proteinExistence type="predicted"/>
<dbReference type="OMA" id="YPMRILR"/>
<name>A0A0L0DLY6_THETB</name>
<protein>
    <submittedName>
        <fullName evidence="1">Uncharacterized protein</fullName>
    </submittedName>
</protein>
<dbReference type="eggNOG" id="KOG4380">
    <property type="taxonomic scope" value="Eukaryota"/>
</dbReference>
<dbReference type="AlphaFoldDB" id="A0A0L0DLY6"/>
<dbReference type="STRING" id="461836.A0A0L0DLY6"/>
<sequence length="259" mass="27431">MTSLRVKLDALGYPEAESLHVDDDDGVRQLLIWLEATKIRRYSVEERSQLVDAPLDEAWRAYLAALDAPYPPDAGARAQALAWVVGVAISLEYADAVARGAIDAEADPGTEVVAMDEERPGAAVADDASLLADDAIVGAIRALAAALGMPAEGEPLDTLRAACHAVHRRFGASGAAASAAALDELTEAEAVELATNMEKTFPLGFDTGDPLVNRAAAILKLLYVHDLRELQTQINELIVAIQNVTADPKTNSKLGKVGR</sequence>
<dbReference type="GeneID" id="25567426"/>
<evidence type="ECO:0000313" key="1">
    <source>
        <dbReference type="EMBL" id="KNC53329.1"/>
    </source>
</evidence>
<evidence type="ECO:0000313" key="2">
    <source>
        <dbReference type="Proteomes" id="UP000054408"/>
    </source>
</evidence>
<dbReference type="PANTHER" id="PTHR15924">
    <property type="entry name" value="CLE"/>
    <property type="match status" value="1"/>
</dbReference>
<reference evidence="1 2" key="1">
    <citation type="submission" date="2010-05" db="EMBL/GenBank/DDBJ databases">
        <title>The Genome Sequence of Thecamonas trahens ATCC 50062.</title>
        <authorList>
            <consortium name="The Broad Institute Genome Sequencing Platform"/>
            <person name="Russ C."/>
            <person name="Cuomo C."/>
            <person name="Shea T."/>
            <person name="Young S.K."/>
            <person name="Zeng Q."/>
            <person name="Koehrsen M."/>
            <person name="Haas B."/>
            <person name="Borodovsky M."/>
            <person name="Guigo R."/>
            <person name="Alvarado L."/>
            <person name="Berlin A."/>
            <person name="Bochicchio J."/>
            <person name="Borenstein D."/>
            <person name="Chapman S."/>
            <person name="Chen Z."/>
            <person name="Freedman E."/>
            <person name="Gellesch M."/>
            <person name="Goldberg J."/>
            <person name="Griggs A."/>
            <person name="Gujja S."/>
            <person name="Heilman E."/>
            <person name="Heiman D."/>
            <person name="Hepburn T."/>
            <person name="Howarth C."/>
            <person name="Jen D."/>
            <person name="Larson L."/>
            <person name="Mehta T."/>
            <person name="Park D."/>
            <person name="Pearson M."/>
            <person name="Roberts A."/>
            <person name="Saif S."/>
            <person name="Shenoy N."/>
            <person name="Sisk P."/>
            <person name="Stolte C."/>
            <person name="Sykes S."/>
            <person name="Thomson T."/>
            <person name="Walk T."/>
            <person name="White J."/>
            <person name="Yandava C."/>
            <person name="Burger G."/>
            <person name="Gray M.W."/>
            <person name="Holland P.W.H."/>
            <person name="King N."/>
            <person name="Lang F.B.F."/>
            <person name="Roger A.J."/>
            <person name="Ruiz-Trillo I."/>
            <person name="Lander E."/>
            <person name="Nusbaum C."/>
        </authorList>
    </citation>
    <scope>NUCLEOTIDE SEQUENCE [LARGE SCALE GENOMIC DNA]</scope>
    <source>
        <strain evidence="1 2">ATCC 50062</strain>
    </source>
</reference>